<comment type="caution">
    <text evidence="2">The sequence shown here is derived from an EMBL/GenBank/DDBJ whole genome shotgun (WGS) entry which is preliminary data.</text>
</comment>
<evidence type="ECO:0000313" key="2">
    <source>
        <dbReference type="EMBL" id="RRT78337.1"/>
    </source>
</evidence>
<proteinExistence type="predicted"/>
<sequence length="126" mass="13533">MNCGNQRSSKEASRSGVTLGSPSSRPWVGSAWVRSGRLSCTNTLIELLVLGRVPPTLKSVGRVLGKGFAYFTSVGVADVADRLHDLALHVTGSWSVILSSKVHRVELRSWVFGNGCDQAEDLGHLD</sequence>
<name>A0A427AQ46_ENSVE</name>
<evidence type="ECO:0000256" key="1">
    <source>
        <dbReference type="SAM" id="MobiDB-lite"/>
    </source>
</evidence>
<dbReference type="Proteomes" id="UP000287651">
    <property type="component" value="Unassembled WGS sequence"/>
</dbReference>
<feature type="region of interest" description="Disordered" evidence="1">
    <location>
        <begin position="1"/>
        <end position="28"/>
    </location>
</feature>
<reference evidence="2 3" key="1">
    <citation type="journal article" date="2014" name="Agronomy (Basel)">
        <title>A Draft Genome Sequence for Ensete ventricosum, the Drought-Tolerant Tree Against Hunger.</title>
        <authorList>
            <person name="Harrison J."/>
            <person name="Moore K.A."/>
            <person name="Paszkiewicz K."/>
            <person name="Jones T."/>
            <person name="Grant M."/>
            <person name="Ambacheew D."/>
            <person name="Muzemil S."/>
            <person name="Studholme D.J."/>
        </authorList>
    </citation>
    <scope>NUCLEOTIDE SEQUENCE [LARGE SCALE GENOMIC DNA]</scope>
</reference>
<accession>A0A427AQ46</accession>
<gene>
    <name evidence="2" type="ORF">B296_00001272</name>
</gene>
<organism evidence="2 3">
    <name type="scientific">Ensete ventricosum</name>
    <name type="common">Abyssinian banana</name>
    <name type="synonym">Musa ensete</name>
    <dbReference type="NCBI Taxonomy" id="4639"/>
    <lineage>
        <taxon>Eukaryota</taxon>
        <taxon>Viridiplantae</taxon>
        <taxon>Streptophyta</taxon>
        <taxon>Embryophyta</taxon>
        <taxon>Tracheophyta</taxon>
        <taxon>Spermatophyta</taxon>
        <taxon>Magnoliopsida</taxon>
        <taxon>Liliopsida</taxon>
        <taxon>Zingiberales</taxon>
        <taxon>Musaceae</taxon>
        <taxon>Ensete</taxon>
    </lineage>
</organism>
<dbReference type="AlphaFoldDB" id="A0A427AQ46"/>
<dbReference type="EMBL" id="AMZH03001704">
    <property type="protein sequence ID" value="RRT78337.1"/>
    <property type="molecule type" value="Genomic_DNA"/>
</dbReference>
<feature type="compositionally biased region" description="Polar residues" evidence="1">
    <location>
        <begin position="15"/>
        <end position="24"/>
    </location>
</feature>
<evidence type="ECO:0000313" key="3">
    <source>
        <dbReference type="Proteomes" id="UP000287651"/>
    </source>
</evidence>
<protein>
    <submittedName>
        <fullName evidence="2">Uncharacterized protein</fullName>
    </submittedName>
</protein>